<evidence type="ECO:0000313" key="1">
    <source>
        <dbReference type="EMBL" id="MBP1044879.1"/>
    </source>
</evidence>
<comment type="caution">
    <text evidence="1">The sequence shown here is derived from an EMBL/GenBank/DDBJ whole genome shotgun (WGS) entry which is preliminary data.</text>
</comment>
<accession>A0ABS4CE62</accession>
<organism evidence="1 2">
    <name type="scientific">Enterococcus larvae</name>
    <dbReference type="NCBI Taxonomy" id="2794352"/>
    <lineage>
        <taxon>Bacteria</taxon>
        <taxon>Bacillati</taxon>
        <taxon>Bacillota</taxon>
        <taxon>Bacilli</taxon>
        <taxon>Lactobacillales</taxon>
        <taxon>Enterococcaceae</taxon>
        <taxon>Enterococcus</taxon>
    </lineage>
</organism>
<gene>
    <name evidence="1" type="ORF">I6N96_01205</name>
</gene>
<sequence>MKMWTTKEVQYVKRVALLAETNEVLNIPEMAKKLGRTKESVKSKIYGLQRDGDLPKVQRENAFDSHKRPWSVAEDKKLIALYKKGVTHEEIGNNLNRTPSGVANRVKRLNDSKKLSRNRRSWKAKEKAILIENVTFDENGFVNNYDYLQKICNKTYQQVAGKIGRLRKDGVITVQSDRTKTSVKSKQAMNRFNDARFAQYKKKEKKPAMENKAQTDVQIETQSQMIQVIMTTVIAGSEKTINFFSTDGQLLAIKKEPVSFADDTSQEINNKLATL</sequence>
<name>A0ABS4CE62_9ENTE</name>
<keyword evidence="2" id="KW-1185">Reference proteome</keyword>
<evidence type="ECO:0000313" key="2">
    <source>
        <dbReference type="Proteomes" id="UP000673375"/>
    </source>
</evidence>
<proteinExistence type="predicted"/>
<protein>
    <submittedName>
        <fullName evidence="1">Helix-turn-helix domain containing protein</fullName>
    </submittedName>
</protein>
<dbReference type="EMBL" id="JAEDXU010000001">
    <property type="protein sequence ID" value="MBP1044879.1"/>
    <property type="molecule type" value="Genomic_DNA"/>
</dbReference>
<reference evidence="1 2" key="1">
    <citation type="submission" date="2020-12" db="EMBL/GenBank/DDBJ databases">
        <title>Vagococcus allomyrinae sp. nov. and Enterococcus lavae sp. nov., isolated from the larvae of Allomyrina dichotoma.</title>
        <authorList>
            <person name="Lee S.D."/>
        </authorList>
    </citation>
    <scope>NUCLEOTIDE SEQUENCE [LARGE SCALE GENOMIC DNA]</scope>
    <source>
        <strain evidence="1 2">BWM-S5</strain>
    </source>
</reference>
<dbReference type="RefSeq" id="WP_209555674.1">
    <property type="nucleotide sequence ID" value="NZ_JAEDXU010000001.1"/>
</dbReference>
<dbReference type="Proteomes" id="UP000673375">
    <property type="component" value="Unassembled WGS sequence"/>
</dbReference>